<reference evidence="2" key="1">
    <citation type="submission" date="2019-08" db="EMBL/GenBank/DDBJ databases">
        <authorList>
            <person name="Kucharzyk K."/>
            <person name="Murdoch R.W."/>
            <person name="Higgins S."/>
            <person name="Loffler F."/>
        </authorList>
    </citation>
    <scope>NUCLEOTIDE SEQUENCE</scope>
</reference>
<feature type="domain" description="HipA N-terminal subdomain 1" evidence="1">
    <location>
        <begin position="4"/>
        <end position="100"/>
    </location>
</feature>
<gene>
    <name evidence="2" type="primary">hipA_4</name>
    <name evidence="2" type="ORF">SDC9_101698</name>
</gene>
<protein>
    <submittedName>
        <fullName evidence="2">Serine/threonine-protein kinase toxin HipA</fullName>
        <ecNumber evidence="2">2.7.11.1</ecNumber>
    </submittedName>
</protein>
<evidence type="ECO:0000313" key="2">
    <source>
        <dbReference type="EMBL" id="MPM54915.1"/>
    </source>
</evidence>
<comment type="caution">
    <text evidence="2">The sequence shown here is derived from an EMBL/GenBank/DDBJ whole genome shotgun (WGS) entry which is preliminary data.</text>
</comment>
<keyword evidence="2" id="KW-0418">Kinase</keyword>
<organism evidence="2">
    <name type="scientific">bioreactor metagenome</name>
    <dbReference type="NCBI Taxonomy" id="1076179"/>
    <lineage>
        <taxon>unclassified sequences</taxon>
        <taxon>metagenomes</taxon>
        <taxon>ecological metagenomes</taxon>
    </lineage>
</organism>
<dbReference type="EMBL" id="VSSQ01015024">
    <property type="protein sequence ID" value="MPM54915.1"/>
    <property type="molecule type" value="Genomic_DNA"/>
</dbReference>
<proteinExistence type="predicted"/>
<sequence>MTLVVSQNNRRVGLLVGTADRGVVFLYDPHYLADPNARAISHSLPLQEQEFSSKQCLPFFSGLLPDGEMKRRISEYLHLGESSTLRLLEALGRKCAGLLVLQGEVDPEPNYSVQGTYRIVEED</sequence>
<evidence type="ECO:0000259" key="1">
    <source>
        <dbReference type="Pfam" id="PF13657"/>
    </source>
</evidence>
<dbReference type="EC" id="2.7.11.1" evidence="2"/>
<dbReference type="GO" id="GO:0004674">
    <property type="term" value="F:protein serine/threonine kinase activity"/>
    <property type="evidence" value="ECO:0007669"/>
    <property type="project" value="UniProtKB-EC"/>
</dbReference>
<dbReference type="InterPro" id="IPR017508">
    <property type="entry name" value="HipA_N1"/>
</dbReference>
<name>A0A645ANV0_9ZZZZ</name>
<dbReference type="NCBIfam" id="TIGR03071">
    <property type="entry name" value="couple_hipA"/>
    <property type="match status" value="1"/>
</dbReference>
<keyword evidence="2" id="KW-0808">Transferase</keyword>
<accession>A0A645ANV0</accession>
<dbReference type="Pfam" id="PF13657">
    <property type="entry name" value="Couple_hipA"/>
    <property type="match status" value="1"/>
</dbReference>
<dbReference type="AlphaFoldDB" id="A0A645ANV0"/>